<evidence type="ECO:0000313" key="13">
    <source>
        <dbReference type="EMBL" id="KAF9456271.1"/>
    </source>
</evidence>
<dbReference type="Proteomes" id="UP000807353">
    <property type="component" value="Unassembled WGS sequence"/>
</dbReference>
<keyword evidence="4 7" id="KW-0274">FAD</keyword>
<feature type="domain" description="Glucose-methanol-choline oxidoreductase N-terminal" evidence="11">
    <location>
        <begin position="129"/>
        <end position="152"/>
    </location>
</feature>
<evidence type="ECO:0000256" key="7">
    <source>
        <dbReference type="PIRSR" id="PIRSR000137-2"/>
    </source>
</evidence>
<evidence type="ECO:0000256" key="6">
    <source>
        <dbReference type="PIRSR" id="PIRSR000137-1"/>
    </source>
</evidence>
<feature type="domain" description="Glucose-methanol-choline oxidoreductase N-terminal" evidence="12">
    <location>
        <begin position="330"/>
        <end position="344"/>
    </location>
</feature>
<dbReference type="Pfam" id="PF00732">
    <property type="entry name" value="GMC_oxred_N"/>
    <property type="match status" value="1"/>
</dbReference>
<dbReference type="GO" id="GO:0016614">
    <property type="term" value="F:oxidoreductase activity, acting on CH-OH group of donors"/>
    <property type="evidence" value="ECO:0007669"/>
    <property type="project" value="InterPro"/>
</dbReference>
<keyword evidence="14" id="KW-1185">Reference proteome</keyword>
<dbReference type="Gene3D" id="3.30.560.10">
    <property type="entry name" value="Glucose Oxidase, domain 3"/>
    <property type="match status" value="1"/>
</dbReference>
<evidence type="ECO:0000256" key="3">
    <source>
        <dbReference type="ARBA" id="ARBA00022630"/>
    </source>
</evidence>
<dbReference type="PANTHER" id="PTHR11552:SF218">
    <property type="entry name" value="GLUCOSE-METHANOL-CHOLINE OXIDOREDUCTASE N-TERMINAL DOMAIN-CONTAINING PROTEIN"/>
    <property type="match status" value="1"/>
</dbReference>
<evidence type="ECO:0000256" key="4">
    <source>
        <dbReference type="ARBA" id="ARBA00022827"/>
    </source>
</evidence>
<dbReference type="SUPFAM" id="SSF51905">
    <property type="entry name" value="FAD/NAD(P)-binding domain"/>
    <property type="match status" value="1"/>
</dbReference>
<sequence>MWSREIFLTIVASLSLPVLCSSHIPNNYHHARALHIRNYVTSASVADSYDFIIAGGGLAGLVIASRLSEDPDTTVLVLEAGESGDDVPSFLNPPAGTYYDSLLGTSYDWAHKTVPQRNAGDRIMPWPRGKVLGGSSAINGMYFVRPSEVEVNAWKDMIASDDASSSEAWEWNNFLKSMKKSENFTPPRAEVEAMANIRYQADSIGAGGPMQVSYPGFMLPVVGNWLPSLEATGIASAPDPTGGKNYGGFVAALSINPTNWTRSYSKSAYIDPLPPRKNLDILVSSTVTKIIFDEKSDSASRVATGVEFSSTASGPRKVVNVKKEVIVTGGALGSPHILMHSGVGPKDVLDAAGVPLVSELPGLGQHLQDHMTALVVWDAKVETAGDIQQSGSEISKQAEFMSFVNSAIAYVNTSTLFAANAGEFQTNIRNALAESAETLVPSKSQEVVEGYKAIYSATEKLMPEGLGQIELLLSINSPGAIAIQAALQHAFSQGRVYINSTSIFDPIVVDPNYFSHFADLVTMREGLKLARRVGQASPMRDALGPETFPGPGVSSDAQIDDWLRGNAQTEFHPAATCAMLPRSQGGVVNAKLQVYGLANVRVADASVFPLSFSAHLASPTYGLAEQAADIIKTLYKTPSAPNDSSNNGDSDSDPNADNSSNSKNGGISLGSGIPSFSGAIWRTMICVVAFLVIF</sequence>
<keyword evidence="10" id="KW-0732">Signal</keyword>
<feature type="region of interest" description="Disordered" evidence="9">
    <location>
        <begin position="638"/>
        <end position="664"/>
    </location>
</feature>
<feature type="active site" description="Proton donor" evidence="6">
    <location>
        <position position="572"/>
    </location>
</feature>
<dbReference type="InterPro" id="IPR036188">
    <property type="entry name" value="FAD/NAD-bd_sf"/>
</dbReference>
<evidence type="ECO:0000256" key="10">
    <source>
        <dbReference type="SAM" id="SignalP"/>
    </source>
</evidence>
<feature type="binding site" evidence="7">
    <location>
        <position position="287"/>
    </location>
    <ligand>
        <name>FAD</name>
        <dbReference type="ChEBI" id="CHEBI:57692"/>
    </ligand>
</feature>
<dbReference type="InterPro" id="IPR012132">
    <property type="entry name" value="GMC_OxRdtase"/>
</dbReference>
<dbReference type="InterPro" id="IPR007867">
    <property type="entry name" value="GMC_OxRtase_C"/>
</dbReference>
<accession>A0A9P5XVI9</accession>
<keyword evidence="3 8" id="KW-0285">Flavoprotein</keyword>
<comment type="similarity">
    <text evidence="2 8">Belongs to the GMC oxidoreductase family.</text>
</comment>
<feature type="compositionally biased region" description="Low complexity" evidence="9">
    <location>
        <begin position="638"/>
        <end position="662"/>
    </location>
</feature>
<dbReference type="OrthoDB" id="269227at2759"/>
<evidence type="ECO:0000259" key="12">
    <source>
        <dbReference type="PROSITE" id="PS00624"/>
    </source>
</evidence>
<comment type="cofactor">
    <cofactor evidence="1 7">
        <name>FAD</name>
        <dbReference type="ChEBI" id="CHEBI:57692"/>
    </cofactor>
</comment>
<dbReference type="PROSITE" id="PS00624">
    <property type="entry name" value="GMC_OXRED_2"/>
    <property type="match status" value="1"/>
</dbReference>
<dbReference type="SUPFAM" id="SSF54373">
    <property type="entry name" value="FAD-linked reductases, C-terminal domain"/>
    <property type="match status" value="1"/>
</dbReference>
<dbReference type="PANTHER" id="PTHR11552">
    <property type="entry name" value="GLUCOSE-METHANOL-CHOLINE GMC OXIDOREDUCTASE"/>
    <property type="match status" value="1"/>
</dbReference>
<dbReference type="Pfam" id="PF05199">
    <property type="entry name" value="GMC_oxred_C"/>
    <property type="match status" value="1"/>
</dbReference>
<feature type="active site" description="Proton acceptor" evidence="6">
    <location>
        <position position="615"/>
    </location>
</feature>
<proteinExistence type="inferred from homology"/>
<evidence type="ECO:0000256" key="2">
    <source>
        <dbReference type="ARBA" id="ARBA00010790"/>
    </source>
</evidence>
<name>A0A9P5XVI9_9AGAR</name>
<dbReference type="EMBL" id="MU150440">
    <property type="protein sequence ID" value="KAF9456271.1"/>
    <property type="molecule type" value="Genomic_DNA"/>
</dbReference>
<gene>
    <name evidence="13" type="ORF">BDZ94DRAFT_1276086</name>
</gene>
<comment type="caution">
    <text evidence="13">The sequence shown here is derived from an EMBL/GenBank/DDBJ whole genome shotgun (WGS) entry which is preliminary data.</text>
</comment>
<protein>
    <submittedName>
        <fullName evidence="13">GMC oxidoreductase</fullName>
    </submittedName>
</protein>
<dbReference type="PROSITE" id="PS00623">
    <property type="entry name" value="GMC_OXRED_1"/>
    <property type="match status" value="1"/>
</dbReference>
<feature type="binding site" evidence="7">
    <location>
        <position position="131"/>
    </location>
    <ligand>
        <name>FAD</name>
        <dbReference type="ChEBI" id="CHEBI:57692"/>
    </ligand>
</feature>
<dbReference type="PIRSF" id="PIRSF000137">
    <property type="entry name" value="Alcohol_oxidase"/>
    <property type="match status" value="1"/>
</dbReference>
<dbReference type="InterPro" id="IPR000172">
    <property type="entry name" value="GMC_OxRdtase_N"/>
</dbReference>
<dbReference type="AlphaFoldDB" id="A0A9P5XVI9"/>
<dbReference type="GO" id="GO:0050660">
    <property type="term" value="F:flavin adenine dinucleotide binding"/>
    <property type="evidence" value="ECO:0007669"/>
    <property type="project" value="InterPro"/>
</dbReference>
<dbReference type="Gene3D" id="3.50.50.60">
    <property type="entry name" value="FAD/NAD(P)-binding domain"/>
    <property type="match status" value="1"/>
</dbReference>
<dbReference type="Gene3D" id="4.10.450.10">
    <property type="entry name" value="Glucose Oxidase, domain 2"/>
    <property type="match status" value="1"/>
</dbReference>
<evidence type="ECO:0000313" key="14">
    <source>
        <dbReference type="Proteomes" id="UP000807353"/>
    </source>
</evidence>
<feature type="chain" id="PRO_5040224915" evidence="10">
    <location>
        <begin position="23"/>
        <end position="694"/>
    </location>
</feature>
<evidence type="ECO:0000256" key="1">
    <source>
        <dbReference type="ARBA" id="ARBA00001974"/>
    </source>
</evidence>
<dbReference type="InterPro" id="IPR027424">
    <property type="entry name" value="Glucose_Oxidase_domain_2"/>
</dbReference>
<evidence type="ECO:0000259" key="11">
    <source>
        <dbReference type="PROSITE" id="PS00623"/>
    </source>
</evidence>
<evidence type="ECO:0000256" key="9">
    <source>
        <dbReference type="SAM" id="MobiDB-lite"/>
    </source>
</evidence>
<reference evidence="13" key="1">
    <citation type="submission" date="2020-11" db="EMBL/GenBank/DDBJ databases">
        <authorList>
            <consortium name="DOE Joint Genome Institute"/>
            <person name="Ahrendt S."/>
            <person name="Riley R."/>
            <person name="Andreopoulos W."/>
            <person name="Labutti K."/>
            <person name="Pangilinan J."/>
            <person name="Ruiz-Duenas F.J."/>
            <person name="Barrasa J.M."/>
            <person name="Sanchez-Garcia M."/>
            <person name="Camarero S."/>
            <person name="Miyauchi S."/>
            <person name="Serrano A."/>
            <person name="Linde D."/>
            <person name="Babiker R."/>
            <person name="Drula E."/>
            <person name="Ayuso-Fernandez I."/>
            <person name="Pacheco R."/>
            <person name="Padilla G."/>
            <person name="Ferreira P."/>
            <person name="Barriuso J."/>
            <person name="Kellner H."/>
            <person name="Castanera R."/>
            <person name="Alfaro M."/>
            <person name="Ramirez L."/>
            <person name="Pisabarro A.G."/>
            <person name="Kuo A."/>
            <person name="Tritt A."/>
            <person name="Lipzen A."/>
            <person name="He G."/>
            <person name="Yan M."/>
            <person name="Ng V."/>
            <person name="Cullen D."/>
            <person name="Martin F."/>
            <person name="Rosso M.-N."/>
            <person name="Henrissat B."/>
            <person name="Hibbett D."/>
            <person name="Martinez A.T."/>
            <person name="Grigoriev I.V."/>
        </authorList>
    </citation>
    <scope>NUCLEOTIDE SEQUENCE</scope>
    <source>
        <strain evidence="13">CBS 247.69</strain>
    </source>
</reference>
<organism evidence="13 14">
    <name type="scientific">Collybia nuda</name>
    <dbReference type="NCBI Taxonomy" id="64659"/>
    <lineage>
        <taxon>Eukaryota</taxon>
        <taxon>Fungi</taxon>
        <taxon>Dikarya</taxon>
        <taxon>Basidiomycota</taxon>
        <taxon>Agaricomycotina</taxon>
        <taxon>Agaricomycetes</taxon>
        <taxon>Agaricomycetidae</taxon>
        <taxon>Agaricales</taxon>
        <taxon>Tricholomatineae</taxon>
        <taxon>Clitocybaceae</taxon>
        <taxon>Collybia</taxon>
    </lineage>
</organism>
<evidence type="ECO:0000256" key="5">
    <source>
        <dbReference type="ARBA" id="ARBA00023002"/>
    </source>
</evidence>
<evidence type="ECO:0000256" key="8">
    <source>
        <dbReference type="RuleBase" id="RU003968"/>
    </source>
</evidence>
<keyword evidence="5" id="KW-0560">Oxidoreductase</keyword>
<feature type="signal peptide" evidence="10">
    <location>
        <begin position="1"/>
        <end position="22"/>
    </location>
</feature>